<dbReference type="GO" id="GO:0022857">
    <property type="term" value="F:transmembrane transporter activity"/>
    <property type="evidence" value="ECO:0007669"/>
    <property type="project" value="InterPro"/>
</dbReference>
<proteinExistence type="predicted"/>
<dbReference type="Pfam" id="PF07690">
    <property type="entry name" value="MFS_1"/>
    <property type="match status" value="1"/>
</dbReference>
<keyword evidence="2" id="KW-1185">Reference proteome</keyword>
<dbReference type="InterPro" id="IPR036259">
    <property type="entry name" value="MFS_trans_sf"/>
</dbReference>
<dbReference type="InterPro" id="IPR020846">
    <property type="entry name" value="MFS_dom"/>
</dbReference>
<dbReference type="PANTHER" id="PTHR23501:SF191">
    <property type="entry name" value="VACUOLAR BASIC AMINO ACID TRANSPORTER 4"/>
    <property type="match status" value="1"/>
</dbReference>
<dbReference type="SUPFAM" id="SSF103473">
    <property type="entry name" value="MFS general substrate transporter"/>
    <property type="match status" value="1"/>
</dbReference>
<evidence type="ECO:0000313" key="2">
    <source>
        <dbReference type="Proteomes" id="UP000268093"/>
    </source>
</evidence>
<dbReference type="Gene3D" id="1.20.1720.10">
    <property type="entry name" value="Multidrug resistance protein D"/>
    <property type="match status" value="1"/>
</dbReference>
<comment type="caution">
    <text evidence="1">The sequence shown here is derived from an EMBL/GenBank/DDBJ whole genome shotgun (WGS) entry which is preliminary data.</text>
</comment>
<gene>
    <name evidence="1" type="ORF">BC936DRAFT_147402</name>
</gene>
<name>A0A433D5F4_9FUNG</name>
<dbReference type="PANTHER" id="PTHR23501">
    <property type="entry name" value="MAJOR FACILITATOR SUPERFAMILY"/>
    <property type="match status" value="1"/>
</dbReference>
<dbReference type="PROSITE" id="PS50850">
    <property type="entry name" value="MFS"/>
    <property type="match status" value="1"/>
</dbReference>
<reference evidence="1 2" key="1">
    <citation type="journal article" date="2018" name="New Phytol.">
        <title>Phylogenomics of Endogonaceae and evolution of mycorrhizas within Mucoromycota.</title>
        <authorList>
            <person name="Chang Y."/>
            <person name="Desiro A."/>
            <person name="Na H."/>
            <person name="Sandor L."/>
            <person name="Lipzen A."/>
            <person name="Clum A."/>
            <person name="Barry K."/>
            <person name="Grigoriev I.V."/>
            <person name="Martin F.M."/>
            <person name="Stajich J.E."/>
            <person name="Smith M.E."/>
            <person name="Bonito G."/>
            <person name="Spatafora J.W."/>
        </authorList>
    </citation>
    <scope>NUCLEOTIDE SEQUENCE [LARGE SCALE GENOMIC DNA]</scope>
    <source>
        <strain evidence="1 2">GMNB39</strain>
    </source>
</reference>
<dbReference type="GO" id="GO:0005886">
    <property type="term" value="C:plasma membrane"/>
    <property type="evidence" value="ECO:0007669"/>
    <property type="project" value="UniProtKB-SubCell"/>
</dbReference>
<accession>A0A433D5F4</accession>
<evidence type="ECO:0000313" key="1">
    <source>
        <dbReference type="EMBL" id="RUP46061.1"/>
    </source>
</evidence>
<sequence length="341" mass="37556">MIVSTAIPRIGSDFNELDNAVWIVTAYVLAFDAFQPIYGKLADIFGRKVTLLFSIAIFLTGSLLCGIASNLIMLVIFRAFQGMGGSGVLALVLITVADVVPLRERGKYMGIINGVFGISSVLGPLIGIFFTDHISWKWAFFINLPIGAVTVIIIIFYLKTPTPEGSFMGKLKRIDFAGTILILSFATLLLLALNFGGVTYPWMSVPVIACIVASVLLIVVLAFVEFRRAVEPVIPARLFKSRNISATYVAQWFFGMTFNGVLIEMPLFLQVSTEQNGQYDQSIRWNHALSTLIHFFHHQKAVRGDSATVSGLRIILLEVGICSSGVLVGYLISRFNNYRIL</sequence>
<protein>
    <submittedName>
        <fullName evidence="1">Major facilitator superfamily domain-containing protein</fullName>
    </submittedName>
</protein>
<dbReference type="Proteomes" id="UP000268093">
    <property type="component" value="Unassembled WGS sequence"/>
</dbReference>
<dbReference type="EMBL" id="RBNI01006386">
    <property type="protein sequence ID" value="RUP46061.1"/>
    <property type="molecule type" value="Genomic_DNA"/>
</dbReference>
<organism evidence="1 2">
    <name type="scientific">Jimgerdemannia flammicorona</name>
    <dbReference type="NCBI Taxonomy" id="994334"/>
    <lineage>
        <taxon>Eukaryota</taxon>
        <taxon>Fungi</taxon>
        <taxon>Fungi incertae sedis</taxon>
        <taxon>Mucoromycota</taxon>
        <taxon>Mucoromycotina</taxon>
        <taxon>Endogonomycetes</taxon>
        <taxon>Endogonales</taxon>
        <taxon>Endogonaceae</taxon>
        <taxon>Jimgerdemannia</taxon>
    </lineage>
</organism>
<dbReference type="InterPro" id="IPR011701">
    <property type="entry name" value="MFS"/>
</dbReference>
<dbReference type="OrthoDB" id="10021397at2759"/>